<feature type="compositionally biased region" description="Basic residues" evidence="1">
    <location>
        <begin position="16"/>
        <end position="26"/>
    </location>
</feature>
<dbReference type="OrthoDB" id="1671024at2759"/>
<sequence>MSITSVMKQGCFKAEKKNRKQQHPQVKKMAKLKKITLQEWLVASPSHFKHERITSGSRAELMASSLHRSESGKSRKKVSFRMPEEADTILFYSPEFGKDTLLVS</sequence>
<dbReference type="EMBL" id="JADFTS010000009">
    <property type="protein sequence ID" value="KAF9587923.1"/>
    <property type="molecule type" value="Genomic_DNA"/>
</dbReference>
<gene>
    <name evidence="2" type="ORF">IFM89_006177</name>
</gene>
<protein>
    <submittedName>
        <fullName evidence="2">Uncharacterized protein</fullName>
    </submittedName>
</protein>
<reference evidence="2 3" key="1">
    <citation type="submission" date="2020-10" db="EMBL/GenBank/DDBJ databases">
        <title>The Coptis chinensis genome and diversification of protoberbering-type alkaloids.</title>
        <authorList>
            <person name="Wang B."/>
            <person name="Shu S."/>
            <person name="Song C."/>
            <person name="Liu Y."/>
        </authorList>
    </citation>
    <scope>NUCLEOTIDE SEQUENCE [LARGE SCALE GENOMIC DNA]</scope>
    <source>
        <strain evidence="2">HL-2020</strain>
        <tissue evidence="2">Leaf</tissue>
    </source>
</reference>
<proteinExistence type="predicted"/>
<keyword evidence="3" id="KW-1185">Reference proteome</keyword>
<organism evidence="2 3">
    <name type="scientific">Coptis chinensis</name>
    <dbReference type="NCBI Taxonomy" id="261450"/>
    <lineage>
        <taxon>Eukaryota</taxon>
        <taxon>Viridiplantae</taxon>
        <taxon>Streptophyta</taxon>
        <taxon>Embryophyta</taxon>
        <taxon>Tracheophyta</taxon>
        <taxon>Spermatophyta</taxon>
        <taxon>Magnoliopsida</taxon>
        <taxon>Ranunculales</taxon>
        <taxon>Ranunculaceae</taxon>
        <taxon>Coptidoideae</taxon>
        <taxon>Coptis</taxon>
    </lineage>
</organism>
<dbReference type="AlphaFoldDB" id="A0A835GZC2"/>
<comment type="caution">
    <text evidence="2">The sequence shown here is derived from an EMBL/GenBank/DDBJ whole genome shotgun (WGS) entry which is preliminary data.</text>
</comment>
<dbReference type="Proteomes" id="UP000631114">
    <property type="component" value="Unassembled WGS sequence"/>
</dbReference>
<accession>A0A835GZC2</accession>
<evidence type="ECO:0000313" key="3">
    <source>
        <dbReference type="Proteomes" id="UP000631114"/>
    </source>
</evidence>
<evidence type="ECO:0000313" key="2">
    <source>
        <dbReference type="EMBL" id="KAF9587923.1"/>
    </source>
</evidence>
<evidence type="ECO:0000256" key="1">
    <source>
        <dbReference type="SAM" id="MobiDB-lite"/>
    </source>
</evidence>
<name>A0A835GZC2_9MAGN</name>
<feature type="region of interest" description="Disordered" evidence="1">
    <location>
        <begin position="1"/>
        <end position="26"/>
    </location>
</feature>